<keyword evidence="9" id="KW-0449">Lipoprotein</keyword>
<evidence type="ECO:0000256" key="3">
    <source>
        <dbReference type="ARBA" id="ARBA00022960"/>
    </source>
</evidence>
<dbReference type="Proteomes" id="UP000585272">
    <property type="component" value="Unassembled WGS sequence"/>
</dbReference>
<keyword evidence="3 6" id="KW-0133">Cell shape</keyword>
<dbReference type="AlphaFoldDB" id="A0A840IMC6"/>
<dbReference type="GO" id="GO:0071555">
    <property type="term" value="P:cell wall organization"/>
    <property type="evidence" value="ECO:0007669"/>
    <property type="project" value="UniProtKB-UniRule"/>
</dbReference>
<name>A0A840IMC6_9ACTN</name>
<dbReference type="RefSeq" id="WP_183345743.1">
    <property type="nucleotide sequence ID" value="NZ_JACHNU010000011.1"/>
</dbReference>
<dbReference type="PANTHER" id="PTHR30582">
    <property type="entry name" value="L,D-TRANSPEPTIDASE"/>
    <property type="match status" value="1"/>
</dbReference>
<dbReference type="PANTHER" id="PTHR30582:SF2">
    <property type="entry name" value="L,D-TRANSPEPTIDASE YCIB-RELATED"/>
    <property type="match status" value="1"/>
</dbReference>
<keyword evidence="10" id="KW-1185">Reference proteome</keyword>
<dbReference type="SUPFAM" id="SSF141523">
    <property type="entry name" value="L,D-transpeptidase catalytic domain-like"/>
    <property type="match status" value="1"/>
</dbReference>
<dbReference type="GO" id="GO:0016740">
    <property type="term" value="F:transferase activity"/>
    <property type="evidence" value="ECO:0007669"/>
    <property type="project" value="UniProtKB-KW"/>
</dbReference>
<dbReference type="GO" id="GO:0071972">
    <property type="term" value="F:peptidoglycan L,D-transpeptidase activity"/>
    <property type="evidence" value="ECO:0007669"/>
    <property type="project" value="TreeGrafter"/>
</dbReference>
<feature type="signal peptide" evidence="7">
    <location>
        <begin position="1"/>
        <end position="27"/>
    </location>
</feature>
<gene>
    <name evidence="9" type="ORF">BDZ31_004729</name>
</gene>
<dbReference type="GO" id="GO:0008360">
    <property type="term" value="P:regulation of cell shape"/>
    <property type="evidence" value="ECO:0007669"/>
    <property type="project" value="UniProtKB-UniRule"/>
</dbReference>
<dbReference type="Pfam" id="PF03734">
    <property type="entry name" value="YkuD"/>
    <property type="match status" value="1"/>
</dbReference>
<evidence type="ECO:0000313" key="10">
    <source>
        <dbReference type="Proteomes" id="UP000585272"/>
    </source>
</evidence>
<feature type="chain" id="PRO_5032879466" evidence="7">
    <location>
        <begin position="28"/>
        <end position="300"/>
    </location>
</feature>
<accession>A0A840IMC6</accession>
<organism evidence="9 10">
    <name type="scientific">Conexibacter arvalis</name>
    <dbReference type="NCBI Taxonomy" id="912552"/>
    <lineage>
        <taxon>Bacteria</taxon>
        <taxon>Bacillati</taxon>
        <taxon>Actinomycetota</taxon>
        <taxon>Thermoleophilia</taxon>
        <taxon>Solirubrobacterales</taxon>
        <taxon>Conexibacteraceae</taxon>
        <taxon>Conexibacter</taxon>
    </lineage>
</organism>
<evidence type="ECO:0000256" key="2">
    <source>
        <dbReference type="ARBA" id="ARBA00022679"/>
    </source>
</evidence>
<dbReference type="Gene3D" id="2.40.440.10">
    <property type="entry name" value="L,D-transpeptidase catalytic domain-like"/>
    <property type="match status" value="1"/>
</dbReference>
<feature type="domain" description="L,D-TPase catalytic" evidence="8">
    <location>
        <begin position="175"/>
        <end position="299"/>
    </location>
</feature>
<feature type="active site" description="Nucleophile" evidence="6">
    <location>
        <position position="275"/>
    </location>
</feature>
<comment type="caution">
    <text evidence="9">The sequence shown here is derived from an EMBL/GenBank/DDBJ whole genome shotgun (WGS) entry which is preliminary data.</text>
</comment>
<dbReference type="GO" id="GO:0018104">
    <property type="term" value="P:peptidoglycan-protein cross-linking"/>
    <property type="evidence" value="ECO:0007669"/>
    <property type="project" value="TreeGrafter"/>
</dbReference>
<dbReference type="GO" id="GO:0005576">
    <property type="term" value="C:extracellular region"/>
    <property type="evidence" value="ECO:0007669"/>
    <property type="project" value="TreeGrafter"/>
</dbReference>
<protein>
    <submittedName>
        <fullName evidence="9">Lipoprotein-anchoring transpeptidase ErfK/SrfK</fullName>
    </submittedName>
</protein>
<dbReference type="UniPathway" id="UPA00219"/>
<keyword evidence="4 6" id="KW-0573">Peptidoglycan synthesis</keyword>
<evidence type="ECO:0000256" key="6">
    <source>
        <dbReference type="PROSITE-ProRule" id="PRU01373"/>
    </source>
</evidence>
<keyword evidence="2" id="KW-0808">Transferase</keyword>
<dbReference type="InterPro" id="IPR050979">
    <property type="entry name" value="LD-transpeptidase"/>
</dbReference>
<dbReference type="InterPro" id="IPR005490">
    <property type="entry name" value="LD_TPept_cat_dom"/>
</dbReference>
<evidence type="ECO:0000256" key="1">
    <source>
        <dbReference type="ARBA" id="ARBA00004752"/>
    </source>
</evidence>
<evidence type="ECO:0000256" key="5">
    <source>
        <dbReference type="ARBA" id="ARBA00023316"/>
    </source>
</evidence>
<evidence type="ECO:0000256" key="4">
    <source>
        <dbReference type="ARBA" id="ARBA00022984"/>
    </source>
</evidence>
<sequence>MSGRRRARGLTIAALSLLALGATTPGAATGSPAIEPAASALGGATGASAATEPAASASGARLARALRADDPARAVARTGRPGARIRLRAPSRADGAYVAKVLRATAMRERPGAGRRFWIAHTATAHSHGAMRLMVLAARYDRRGRPWLLVDAPLRPNTRAGWVAARDVRLGRTRWYLSVSLARRELRVYRDGALRRRARLVVGAPATPTPRGLFAVYEITRQSDPNAFVGPYALHLTALSNVLEDFGGGPGRVALHGRGPASLIDPLGSARSHGCLRADNAVIDWLRSRARPGTPIRIGP</sequence>
<proteinExistence type="predicted"/>
<dbReference type="InterPro" id="IPR038063">
    <property type="entry name" value="Transpep_catalytic_dom"/>
</dbReference>
<keyword evidence="7" id="KW-0732">Signal</keyword>
<dbReference type="PROSITE" id="PS52029">
    <property type="entry name" value="LD_TPASE"/>
    <property type="match status" value="1"/>
</dbReference>
<feature type="active site" description="Proton donor/acceptor" evidence="6">
    <location>
        <position position="256"/>
    </location>
</feature>
<evidence type="ECO:0000259" key="8">
    <source>
        <dbReference type="PROSITE" id="PS52029"/>
    </source>
</evidence>
<dbReference type="EMBL" id="JACHNU010000011">
    <property type="protein sequence ID" value="MBB4665108.1"/>
    <property type="molecule type" value="Genomic_DNA"/>
</dbReference>
<keyword evidence="5 6" id="KW-0961">Cell wall biogenesis/degradation</keyword>
<evidence type="ECO:0000313" key="9">
    <source>
        <dbReference type="EMBL" id="MBB4665108.1"/>
    </source>
</evidence>
<evidence type="ECO:0000256" key="7">
    <source>
        <dbReference type="SAM" id="SignalP"/>
    </source>
</evidence>
<dbReference type="CDD" id="cd16913">
    <property type="entry name" value="YkuD_like"/>
    <property type="match status" value="1"/>
</dbReference>
<comment type="pathway">
    <text evidence="1 6">Cell wall biogenesis; peptidoglycan biosynthesis.</text>
</comment>
<reference evidence="9 10" key="1">
    <citation type="submission" date="2020-08" db="EMBL/GenBank/DDBJ databases">
        <title>Genomic Encyclopedia of Archaeal and Bacterial Type Strains, Phase II (KMG-II): from individual species to whole genera.</title>
        <authorList>
            <person name="Goeker M."/>
        </authorList>
    </citation>
    <scope>NUCLEOTIDE SEQUENCE [LARGE SCALE GENOMIC DNA]</scope>
    <source>
        <strain evidence="9 10">DSM 23288</strain>
    </source>
</reference>